<sequence length="83" mass="9552">MKITVDIDCTPEEARHFLGLPDVKPMQDAMMREIQDRMHANLQAMDPETMLKTWLPAGLQGMEQMQKMFWSQMASALGQEGRK</sequence>
<evidence type="ECO:0000313" key="2">
    <source>
        <dbReference type="Proteomes" id="UP001244552"/>
    </source>
</evidence>
<dbReference type="Proteomes" id="UP001244552">
    <property type="component" value="Unassembled WGS sequence"/>
</dbReference>
<organism evidence="1 2">
    <name type="scientific">Azospirillum picis</name>
    <dbReference type="NCBI Taxonomy" id="488438"/>
    <lineage>
        <taxon>Bacteria</taxon>
        <taxon>Pseudomonadati</taxon>
        <taxon>Pseudomonadota</taxon>
        <taxon>Alphaproteobacteria</taxon>
        <taxon>Rhodospirillales</taxon>
        <taxon>Azospirillaceae</taxon>
        <taxon>Azospirillum</taxon>
    </lineage>
</organism>
<accession>A0ABU0MLC6</accession>
<reference evidence="1 2" key="1">
    <citation type="submission" date="2023-07" db="EMBL/GenBank/DDBJ databases">
        <title>Genomic Encyclopedia of Type Strains, Phase IV (KMG-IV): sequencing the most valuable type-strain genomes for metagenomic binning, comparative biology and taxonomic classification.</title>
        <authorList>
            <person name="Goeker M."/>
        </authorList>
    </citation>
    <scope>NUCLEOTIDE SEQUENCE [LARGE SCALE GENOMIC DNA]</scope>
    <source>
        <strain evidence="1 2">DSM 19922</strain>
    </source>
</reference>
<comment type="caution">
    <text evidence="1">The sequence shown here is derived from an EMBL/GenBank/DDBJ whole genome shotgun (WGS) entry which is preliminary data.</text>
</comment>
<gene>
    <name evidence="1" type="ORF">QO018_003057</name>
</gene>
<name>A0ABU0MLC6_9PROT</name>
<dbReference type="Pfam" id="PF20099">
    <property type="entry name" value="DUF6489"/>
    <property type="match status" value="1"/>
</dbReference>
<proteinExistence type="predicted"/>
<keyword evidence="2" id="KW-1185">Reference proteome</keyword>
<dbReference type="EMBL" id="JAUSVU010000010">
    <property type="protein sequence ID" value="MDQ0534186.1"/>
    <property type="molecule type" value="Genomic_DNA"/>
</dbReference>
<evidence type="ECO:0008006" key="3">
    <source>
        <dbReference type="Google" id="ProtNLM"/>
    </source>
</evidence>
<evidence type="ECO:0000313" key="1">
    <source>
        <dbReference type="EMBL" id="MDQ0534186.1"/>
    </source>
</evidence>
<dbReference type="InterPro" id="IPR045502">
    <property type="entry name" value="DUF6489"/>
</dbReference>
<protein>
    <recommendedName>
        <fullName evidence="3">Ribosomal protein S1</fullName>
    </recommendedName>
</protein>
<dbReference type="RefSeq" id="WP_209983137.1">
    <property type="nucleotide sequence ID" value="NZ_JAGINO010000010.1"/>
</dbReference>